<dbReference type="EMBL" id="JAUHHV010000008">
    <property type="protein sequence ID" value="KAK1415641.1"/>
    <property type="molecule type" value="Genomic_DNA"/>
</dbReference>
<dbReference type="GO" id="GO:0016020">
    <property type="term" value="C:membrane"/>
    <property type="evidence" value="ECO:0007669"/>
    <property type="project" value="TreeGrafter"/>
</dbReference>
<dbReference type="Proteomes" id="UP001229421">
    <property type="component" value="Unassembled WGS sequence"/>
</dbReference>
<keyword evidence="1" id="KW-0472">Membrane</keyword>
<keyword evidence="1" id="KW-0812">Transmembrane</keyword>
<dbReference type="Gene3D" id="1.25.40.20">
    <property type="entry name" value="Ankyrin repeat-containing domain"/>
    <property type="match status" value="2"/>
</dbReference>
<dbReference type="PANTHER" id="PTHR24177:SF443">
    <property type="entry name" value="PGG DOMAIN-CONTAINING PROTEIN"/>
    <property type="match status" value="1"/>
</dbReference>
<feature type="transmembrane region" description="Helical" evidence="1">
    <location>
        <begin position="468"/>
        <end position="491"/>
    </location>
</feature>
<evidence type="ECO:0000313" key="4">
    <source>
        <dbReference type="Proteomes" id="UP001229421"/>
    </source>
</evidence>
<reference evidence="3" key="1">
    <citation type="journal article" date="2023" name="bioRxiv">
        <title>Improved chromosome-level genome assembly for marigold (Tagetes erecta).</title>
        <authorList>
            <person name="Jiang F."/>
            <person name="Yuan L."/>
            <person name="Wang S."/>
            <person name="Wang H."/>
            <person name="Xu D."/>
            <person name="Wang A."/>
            <person name="Fan W."/>
        </authorList>
    </citation>
    <scope>NUCLEOTIDE SEQUENCE</scope>
    <source>
        <strain evidence="3">WSJ</strain>
        <tissue evidence="3">Leaf</tissue>
    </source>
</reference>
<evidence type="ECO:0000256" key="1">
    <source>
        <dbReference type="SAM" id="Phobius"/>
    </source>
</evidence>
<gene>
    <name evidence="3" type="ORF">QVD17_31426</name>
</gene>
<feature type="transmembrane region" description="Helical" evidence="1">
    <location>
        <begin position="547"/>
        <end position="568"/>
    </location>
</feature>
<dbReference type="Pfam" id="PF13962">
    <property type="entry name" value="PGG"/>
    <property type="match status" value="1"/>
</dbReference>
<feature type="transmembrane region" description="Helical" evidence="1">
    <location>
        <begin position="512"/>
        <end position="535"/>
    </location>
</feature>
<proteinExistence type="predicted"/>
<dbReference type="InterPro" id="IPR002110">
    <property type="entry name" value="Ankyrin_rpt"/>
</dbReference>
<keyword evidence="1" id="KW-1133">Transmembrane helix</keyword>
<dbReference type="SMART" id="SM00248">
    <property type="entry name" value="ANK"/>
    <property type="match status" value="4"/>
</dbReference>
<accession>A0AAD8K676</accession>
<dbReference type="AlphaFoldDB" id="A0AAD8K676"/>
<feature type="domain" description="PGG" evidence="2">
    <location>
        <begin position="436"/>
        <end position="534"/>
    </location>
</feature>
<keyword evidence="4" id="KW-1185">Reference proteome</keyword>
<dbReference type="InterPro" id="IPR036770">
    <property type="entry name" value="Ankyrin_rpt-contain_sf"/>
</dbReference>
<comment type="caution">
    <text evidence="3">The sequence shown here is derived from an EMBL/GenBank/DDBJ whole genome shotgun (WGS) entry which is preliminary data.</text>
</comment>
<sequence length="601" mass="68970">MMKQEQAINIPNTSHGSLQYLFGSKEDYLNMVVPLYEASIVGDWETAKVILDKRRDLVRFGLSKNLGTILHVAMTAEETKDTLNFVRNLVTMMTTEELELKNKYSNTPFWMASASGNMKAAMIMWEKNHSLLNIRGNKGYLPLSIGVTTGTHTMVKWLYNKSQKMTGDHWTNEDKSMTLIQCLKRNFLDVALQIVEDHPELARNVSVLEGLARKPCVIFRFEKNLVARIKEPTCRFFDMKVHCAAEDKTNGLKLLKLIWGHVTRTMNVDEIEGMMRGHTTYLDDGAIQYPSRLLFVAAESGNTRFVTEVLRTNPDLMFDRNEDGLTIFHIAVMNRQYGIYNILYEIGTSRNDICTLTDHKTGNNMLHLVGNTSKKMAAKTSTSLLMQRELMWFKEVHSMMPSYLREAKNKDGQTPYELFSKENEEIISSGLKWMRDCIVVATLIITVAFTATFTFNPEEHVSYIEYDTFYAFVISSSICLFSSSTSLLVFLSILTSRHKHYFVYSFPRKLMIGLLALFISVVAMLVSFSVGFFVLYDTHRRHWLPNLIAIFASLSIIVFAILQFPLLMDMFRSMYDYHYMLNPSKGMLYTKKPRSSSSNSP</sequence>
<dbReference type="SUPFAM" id="SSF48403">
    <property type="entry name" value="Ankyrin repeat"/>
    <property type="match status" value="2"/>
</dbReference>
<organism evidence="3 4">
    <name type="scientific">Tagetes erecta</name>
    <name type="common">African marigold</name>
    <dbReference type="NCBI Taxonomy" id="13708"/>
    <lineage>
        <taxon>Eukaryota</taxon>
        <taxon>Viridiplantae</taxon>
        <taxon>Streptophyta</taxon>
        <taxon>Embryophyta</taxon>
        <taxon>Tracheophyta</taxon>
        <taxon>Spermatophyta</taxon>
        <taxon>Magnoliopsida</taxon>
        <taxon>eudicotyledons</taxon>
        <taxon>Gunneridae</taxon>
        <taxon>Pentapetalae</taxon>
        <taxon>asterids</taxon>
        <taxon>campanulids</taxon>
        <taxon>Asterales</taxon>
        <taxon>Asteraceae</taxon>
        <taxon>Asteroideae</taxon>
        <taxon>Heliantheae alliance</taxon>
        <taxon>Tageteae</taxon>
        <taxon>Tagetes</taxon>
    </lineage>
</organism>
<evidence type="ECO:0000259" key="2">
    <source>
        <dbReference type="Pfam" id="PF13962"/>
    </source>
</evidence>
<dbReference type="PANTHER" id="PTHR24177">
    <property type="entry name" value="CASKIN"/>
    <property type="match status" value="1"/>
</dbReference>
<name>A0AAD8K676_TARER</name>
<feature type="transmembrane region" description="Helical" evidence="1">
    <location>
        <begin position="437"/>
        <end position="456"/>
    </location>
</feature>
<protein>
    <recommendedName>
        <fullName evidence="2">PGG domain-containing protein</fullName>
    </recommendedName>
</protein>
<dbReference type="InterPro" id="IPR026961">
    <property type="entry name" value="PGG_dom"/>
</dbReference>
<evidence type="ECO:0000313" key="3">
    <source>
        <dbReference type="EMBL" id="KAK1415641.1"/>
    </source>
</evidence>